<dbReference type="Proteomes" id="UP000198348">
    <property type="component" value="Unassembled WGS sequence"/>
</dbReference>
<dbReference type="GO" id="GO:0016616">
    <property type="term" value="F:oxidoreductase activity, acting on the CH-OH group of donors, NAD or NADP as acceptor"/>
    <property type="evidence" value="ECO:0007669"/>
    <property type="project" value="TreeGrafter"/>
</dbReference>
<reference evidence="4 5" key="1">
    <citation type="submission" date="2017-06" db="EMBL/GenBank/DDBJ databases">
        <authorList>
            <person name="Kim H.J."/>
            <person name="Triplett B.A."/>
        </authorList>
    </citation>
    <scope>NUCLEOTIDE SEQUENCE [LARGE SCALE GENOMIC DNA]</scope>
    <source>
        <strain evidence="4 5">DSM 45207</strain>
    </source>
</reference>
<evidence type="ECO:0000256" key="1">
    <source>
        <dbReference type="ARBA" id="ARBA00006484"/>
    </source>
</evidence>
<dbReference type="EMBL" id="FZNW01000022">
    <property type="protein sequence ID" value="SNR84448.1"/>
    <property type="molecule type" value="Genomic_DNA"/>
</dbReference>
<proteinExistence type="inferred from homology"/>
<dbReference type="PROSITE" id="PS00061">
    <property type="entry name" value="ADH_SHORT"/>
    <property type="match status" value="1"/>
</dbReference>
<evidence type="ECO:0000256" key="3">
    <source>
        <dbReference type="RuleBase" id="RU000363"/>
    </source>
</evidence>
<dbReference type="NCBIfam" id="NF005878">
    <property type="entry name" value="PRK07825.1"/>
    <property type="match status" value="1"/>
</dbReference>
<dbReference type="AlphaFoldDB" id="A0A238ZNA8"/>
<comment type="similarity">
    <text evidence="1 3">Belongs to the short-chain dehydrogenases/reductases (SDR) family.</text>
</comment>
<organism evidence="4 5">
    <name type="scientific">Haloechinothrix alba</name>
    <dbReference type="NCBI Taxonomy" id="664784"/>
    <lineage>
        <taxon>Bacteria</taxon>
        <taxon>Bacillati</taxon>
        <taxon>Actinomycetota</taxon>
        <taxon>Actinomycetes</taxon>
        <taxon>Pseudonocardiales</taxon>
        <taxon>Pseudonocardiaceae</taxon>
        <taxon>Haloechinothrix</taxon>
    </lineage>
</organism>
<accession>A0A238ZNA8</accession>
<evidence type="ECO:0000256" key="2">
    <source>
        <dbReference type="ARBA" id="ARBA00023002"/>
    </source>
</evidence>
<dbReference type="OrthoDB" id="9775296at2"/>
<name>A0A238ZNA8_9PSEU</name>
<protein>
    <recommendedName>
        <fullName evidence="6">Short-chain dehydrogenase</fullName>
    </recommendedName>
</protein>
<evidence type="ECO:0000313" key="5">
    <source>
        <dbReference type="Proteomes" id="UP000198348"/>
    </source>
</evidence>
<keyword evidence="5" id="KW-1185">Reference proteome</keyword>
<dbReference type="InterPro" id="IPR036291">
    <property type="entry name" value="NAD(P)-bd_dom_sf"/>
</dbReference>
<dbReference type="PANTHER" id="PTHR24322:SF736">
    <property type="entry name" value="RETINOL DEHYDROGENASE 10"/>
    <property type="match status" value="1"/>
</dbReference>
<dbReference type="InterPro" id="IPR020904">
    <property type="entry name" value="Sc_DH/Rdtase_CS"/>
</dbReference>
<dbReference type="InterPro" id="IPR002347">
    <property type="entry name" value="SDR_fam"/>
</dbReference>
<dbReference type="PRINTS" id="PR00080">
    <property type="entry name" value="SDRFAMILY"/>
</dbReference>
<dbReference type="SUPFAM" id="SSF51735">
    <property type="entry name" value="NAD(P)-binding Rossmann-fold domains"/>
    <property type="match status" value="1"/>
</dbReference>
<dbReference type="PRINTS" id="PR00081">
    <property type="entry name" value="GDHRDH"/>
</dbReference>
<evidence type="ECO:0000313" key="4">
    <source>
        <dbReference type="EMBL" id="SNR84448.1"/>
    </source>
</evidence>
<dbReference type="Gene3D" id="3.40.50.720">
    <property type="entry name" value="NAD(P)-binding Rossmann-like Domain"/>
    <property type="match status" value="1"/>
</dbReference>
<sequence length="269" mass="28623">MIALNNARVCVTGGARGIGRATVAELIRRGATVWIGDRDLAAAQETAEALGAHAYYLDVTDEASFKDYLRAASEHGPIDMLVNNAGIQLMGHFVDQDLAALQRELAINLGATLTGSHLVLPSMIERGRGHIVNVASMAGKVTTPGIATYCASKYGVVALSRAIRAELAGTGVTLSTIMPAATRTALTSGVRLRLQPTLDPETVAAAIVDSAEHGRGEVTVPRYLAPVGLLEEAMPSKMMWRLKRFISGGDYGSYDPSERQAYLERTRSS</sequence>
<dbReference type="CDD" id="cd05233">
    <property type="entry name" value="SDR_c"/>
    <property type="match status" value="1"/>
</dbReference>
<keyword evidence="2" id="KW-0560">Oxidoreductase</keyword>
<dbReference type="Pfam" id="PF00106">
    <property type="entry name" value="adh_short"/>
    <property type="match status" value="1"/>
</dbReference>
<evidence type="ECO:0008006" key="6">
    <source>
        <dbReference type="Google" id="ProtNLM"/>
    </source>
</evidence>
<gene>
    <name evidence="4" type="ORF">SAMN06265360_12266</name>
</gene>
<dbReference type="PANTHER" id="PTHR24322">
    <property type="entry name" value="PKSB"/>
    <property type="match status" value="1"/>
</dbReference>